<dbReference type="EMBL" id="QVLV01000002">
    <property type="protein sequence ID" value="RGE64365.1"/>
    <property type="molecule type" value="Genomic_DNA"/>
</dbReference>
<dbReference type="PANTHER" id="PTHR45947">
    <property type="entry name" value="SULFOQUINOVOSYL TRANSFERASE SQD2"/>
    <property type="match status" value="1"/>
</dbReference>
<dbReference type="Proteomes" id="UP000260812">
    <property type="component" value="Unassembled WGS sequence"/>
</dbReference>
<reference evidence="1 2" key="1">
    <citation type="submission" date="2018-08" db="EMBL/GenBank/DDBJ databases">
        <title>A genome reference for cultivated species of the human gut microbiota.</title>
        <authorList>
            <person name="Zou Y."/>
            <person name="Xue W."/>
            <person name="Luo G."/>
        </authorList>
    </citation>
    <scope>NUCLEOTIDE SEQUENCE [LARGE SCALE GENOMIC DNA]</scope>
    <source>
        <strain evidence="1 2">TF05-5AC</strain>
    </source>
</reference>
<dbReference type="CDD" id="cd03801">
    <property type="entry name" value="GT4_PimA-like"/>
    <property type="match status" value="1"/>
</dbReference>
<protein>
    <submittedName>
        <fullName evidence="1">Glycosyltransferase</fullName>
    </submittedName>
</protein>
<accession>A0A3E3IBB2</accession>
<keyword evidence="1" id="KW-0808">Transferase</keyword>
<comment type="caution">
    <text evidence="1">The sequence shown here is derived from an EMBL/GenBank/DDBJ whole genome shotgun (WGS) entry which is preliminary data.</text>
</comment>
<keyword evidence="2" id="KW-1185">Reference proteome</keyword>
<dbReference type="Gene3D" id="3.40.50.2000">
    <property type="entry name" value="Glycogen Phosphorylase B"/>
    <property type="match status" value="2"/>
</dbReference>
<proteinExistence type="predicted"/>
<gene>
    <name evidence="1" type="ORF">DXC51_04720</name>
</gene>
<evidence type="ECO:0000313" key="2">
    <source>
        <dbReference type="Proteomes" id="UP000260812"/>
    </source>
</evidence>
<evidence type="ECO:0000313" key="1">
    <source>
        <dbReference type="EMBL" id="RGE64365.1"/>
    </source>
</evidence>
<dbReference type="PANTHER" id="PTHR45947:SF13">
    <property type="entry name" value="TRANSFERASE"/>
    <property type="match status" value="1"/>
</dbReference>
<name>A0A3E3IBB2_9FIRM</name>
<dbReference type="Pfam" id="PF13692">
    <property type="entry name" value="Glyco_trans_1_4"/>
    <property type="match status" value="1"/>
</dbReference>
<sequence length="427" mass="48204">MGEDMKKTIVIVYDKAVISGGAAKIAIQSAIELAKNPNNNVIYFSADAEIDECLQSNDAIKVVCIDTPHIAGNRNKLKACCYGIWNRQAKVELVKILTGLDPNHTVVHIHGWSKALSVSVVAVTQKMKFPILITLHDYFSVCPNGGFFDYRKKELCQLKPMSWKCIACNCDKRSYFQKIWRCARQIVQNRYVQNSKDINFAYISNRILNLSQPYMQSTEFHYLRNPIDLSDQMVMTHHCSNIFLCVGRVSEEKGVEDFCKAITELQKCADIRGQVVGVGPLLDTLKQRYPQIEFVGWVNSAQLTKYYQVARALIFPSICNEGSPLTIPEAMSAGLPCIVTDCTSATETIRDGVNGLIYEAGNVEALKQKIQASLEDTSIDQFQRNIKDSFKCADYSYAAYVVRVNRLYDDILRKERKDEKGNQKVLT</sequence>
<organism evidence="1 2">
    <name type="scientific">Eisenbergiella massiliensis</name>
    <dbReference type="NCBI Taxonomy" id="1720294"/>
    <lineage>
        <taxon>Bacteria</taxon>
        <taxon>Bacillati</taxon>
        <taxon>Bacillota</taxon>
        <taxon>Clostridia</taxon>
        <taxon>Lachnospirales</taxon>
        <taxon>Lachnospiraceae</taxon>
        <taxon>Eisenbergiella</taxon>
    </lineage>
</organism>
<dbReference type="InterPro" id="IPR050194">
    <property type="entry name" value="Glycosyltransferase_grp1"/>
</dbReference>
<dbReference type="GO" id="GO:0016757">
    <property type="term" value="F:glycosyltransferase activity"/>
    <property type="evidence" value="ECO:0007669"/>
    <property type="project" value="TreeGrafter"/>
</dbReference>
<dbReference type="SUPFAM" id="SSF53756">
    <property type="entry name" value="UDP-Glycosyltransferase/glycogen phosphorylase"/>
    <property type="match status" value="1"/>
</dbReference>
<dbReference type="AlphaFoldDB" id="A0A3E3IBB2"/>